<evidence type="ECO:0000313" key="1">
    <source>
        <dbReference type="EMBL" id="GGA80303.1"/>
    </source>
</evidence>
<accession>A0A916S2J7</accession>
<dbReference type="EMBL" id="BMJB01000005">
    <property type="protein sequence ID" value="GGA80303.1"/>
    <property type="molecule type" value="Genomic_DNA"/>
</dbReference>
<reference evidence="1" key="2">
    <citation type="submission" date="2020-09" db="EMBL/GenBank/DDBJ databases">
        <authorList>
            <person name="Sun Q."/>
            <person name="Zhou Y."/>
        </authorList>
    </citation>
    <scope>NUCLEOTIDE SEQUENCE</scope>
    <source>
        <strain evidence="1">CGMCC 1.15447</strain>
    </source>
</reference>
<sequence length="160" mass="17422">MNSQLKVVYSAASRIIGGFAIFLLIAGSALPVSLVAQTFTIRLVNGKTGKAMPNRKVTVRWGDGWKSSEVSIGKNGTGSLEMLPGFQQFVLIVGPKPGNEPYRLAYINCNEPAMTMIQVKQVLETGVVLVNKCGSHTAVSKPGEIVFWAMPKPWWLPDFQ</sequence>
<evidence type="ECO:0000313" key="2">
    <source>
        <dbReference type="Proteomes" id="UP000648801"/>
    </source>
</evidence>
<dbReference type="Proteomes" id="UP000648801">
    <property type="component" value="Unassembled WGS sequence"/>
</dbReference>
<proteinExistence type="predicted"/>
<dbReference type="RefSeq" id="WP_188760788.1">
    <property type="nucleotide sequence ID" value="NZ_BMJB01000005.1"/>
</dbReference>
<gene>
    <name evidence="1" type="ORF">GCM10011507_34440</name>
</gene>
<keyword evidence="2" id="KW-1185">Reference proteome</keyword>
<reference evidence="1" key="1">
    <citation type="journal article" date="2014" name="Int. J. Syst. Evol. Microbiol.">
        <title>Complete genome sequence of Corynebacterium casei LMG S-19264T (=DSM 44701T), isolated from a smear-ripened cheese.</title>
        <authorList>
            <consortium name="US DOE Joint Genome Institute (JGI-PGF)"/>
            <person name="Walter F."/>
            <person name="Albersmeier A."/>
            <person name="Kalinowski J."/>
            <person name="Ruckert C."/>
        </authorList>
    </citation>
    <scope>NUCLEOTIDE SEQUENCE</scope>
    <source>
        <strain evidence="1">CGMCC 1.15447</strain>
    </source>
</reference>
<organism evidence="1 2">
    <name type="scientific">Edaphobacter acidisoli</name>
    <dbReference type="NCBI Taxonomy" id="2040573"/>
    <lineage>
        <taxon>Bacteria</taxon>
        <taxon>Pseudomonadati</taxon>
        <taxon>Acidobacteriota</taxon>
        <taxon>Terriglobia</taxon>
        <taxon>Terriglobales</taxon>
        <taxon>Acidobacteriaceae</taxon>
        <taxon>Edaphobacter</taxon>
    </lineage>
</organism>
<dbReference type="AlphaFoldDB" id="A0A916S2J7"/>
<protein>
    <submittedName>
        <fullName evidence="1">Uncharacterized protein</fullName>
    </submittedName>
</protein>
<comment type="caution">
    <text evidence="1">The sequence shown here is derived from an EMBL/GenBank/DDBJ whole genome shotgun (WGS) entry which is preliminary data.</text>
</comment>
<name>A0A916S2J7_9BACT</name>